<keyword evidence="3" id="KW-0378">Hydrolase</keyword>
<dbReference type="AlphaFoldDB" id="A0AB39XV50"/>
<feature type="domain" description="Beta-lactamase-related" evidence="2">
    <location>
        <begin position="41"/>
        <end position="167"/>
    </location>
</feature>
<evidence type="ECO:0000259" key="2">
    <source>
        <dbReference type="Pfam" id="PF00144"/>
    </source>
</evidence>
<accession>A0AB39XV50</accession>
<evidence type="ECO:0000313" key="3">
    <source>
        <dbReference type="EMBL" id="XDV61396.1"/>
    </source>
</evidence>
<sequence length="186" mass="20036">MLPRADPRADREPHSQAARNAGDVRSGTWTGQPRRHGRDLDAARGARLFDQGAALGPAGDQQSYFDLPGTGQMFSSARDIATFAAACVDGRSADPNLREALRMTQHEAFRVDEKFGQGMAWETVHLPEVTVVDKPGGLNNASGYIGLVPSRRIGIVLLANRGEYPHEIARYKILPALAQLVAAHGG</sequence>
<organism evidence="3">
    <name type="scientific">Bradyrhizobium sp. LLZ17</name>
    <dbReference type="NCBI Taxonomy" id="3239388"/>
    <lineage>
        <taxon>Bacteria</taxon>
        <taxon>Pseudomonadati</taxon>
        <taxon>Pseudomonadota</taxon>
        <taxon>Alphaproteobacteria</taxon>
        <taxon>Hyphomicrobiales</taxon>
        <taxon>Nitrobacteraceae</taxon>
        <taxon>Bradyrhizobium</taxon>
    </lineage>
</organism>
<dbReference type="Gene3D" id="3.40.710.10">
    <property type="entry name" value="DD-peptidase/beta-lactamase superfamily"/>
    <property type="match status" value="1"/>
</dbReference>
<dbReference type="InterPro" id="IPR001466">
    <property type="entry name" value="Beta-lactam-related"/>
</dbReference>
<dbReference type="InterPro" id="IPR012338">
    <property type="entry name" value="Beta-lactam/transpept-like"/>
</dbReference>
<dbReference type="RefSeq" id="WP_369726734.1">
    <property type="nucleotide sequence ID" value="NZ_CP165734.1"/>
</dbReference>
<evidence type="ECO:0000256" key="1">
    <source>
        <dbReference type="SAM" id="MobiDB-lite"/>
    </source>
</evidence>
<feature type="region of interest" description="Disordered" evidence="1">
    <location>
        <begin position="1"/>
        <end position="38"/>
    </location>
</feature>
<feature type="compositionally biased region" description="Basic and acidic residues" evidence="1">
    <location>
        <begin position="1"/>
        <end position="14"/>
    </location>
</feature>
<dbReference type="GO" id="GO:0016787">
    <property type="term" value="F:hydrolase activity"/>
    <property type="evidence" value="ECO:0007669"/>
    <property type="project" value="UniProtKB-KW"/>
</dbReference>
<proteinExistence type="predicted"/>
<dbReference type="Pfam" id="PF00144">
    <property type="entry name" value="Beta-lactamase"/>
    <property type="match status" value="1"/>
</dbReference>
<gene>
    <name evidence="3" type="ORF">AB8Z38_03690</name>
</gene>
<reference evidence="3" key="1">
    <citation type="submission" date="2024-08" db="EMBL/GenBank/DDBJ databases">
        <authorList>
            <person name="Chaddad Z."/>
            <person name="Lamrabet M."/>
            <person name="Bouhnik O."/>
            <person name="Alami S."/>
            <person name="Wipf D."/>
            <person name="Courty P.E."/>
            <person name="Missbah El Idrissi M."/>
        </authorList>
    </citation>
    <scope>NUCLEOTIDE SEQUENCE</scope>
    <source>
        <strain evidence="3">LLZ17</strain>
    </source>
</reference>
<dbReference type="SUPFAM" id="SSF56601">
    <property type="entry name" value="beta-lactamase/transpeptidase-like"/>
    <property type="match status" value="1"/>
</dbReference>
<dbReference type="EMBL" id="CP165734">
    <property type="protein sequence ID" value="XDV61396.1"/>
    <property type="molecule type" value="Genomic_DNA"/>
</dbReference>
<protein>
    <submittedName>
        <fullName evidence="3">Serine hydrolase</fullName>
    </submittedName>
</protein>
<name>A0AB39XV50_9BRAD</name>